<gene>
    <name evidence="2" type="primary">AMP1_14</name>
    <name evidence="2" type="ORF">g.48626</name>
</gene>
<dbReference type="SUPFAM" id="SSF49695">
    <property type="entry name" value="gamma-Crystallin-like"/>
    <property type="match status" value="1"/>
</dbReference>
<reference evidence="2" key="1">
    <citation type="submission" date="2015-07" db="EMBL/GenBank/DDBJ databases">
        <title>Transcriptome Assembly of Anthurium amnicola.</title>
        <authorList>
            <person name="Suzuki J."/>
        </authorList>
    </citation>
    <scope>NUCLEOTIDE SEQUENCE</scope>
</reference>
<dbReference type="InterPro" id="IPR015201">
    <property type="entry name" value="Antimicrobial_MiAMP1"/>
</dbReference>
<dbReference type="GO" id="GO:0045926">
    <property type="term" value="P:negative regulation of growth"/>
    <property type="evidence" value="ECO:0007669"/>
    <property type="project" value="InterPro"/>
</dbReference>
<feature type="chain" id="PRO_5008899634" evidence="1">
    <location>
        <begin position="22"/>
        <end position="136"/>
    </location>
</feature>
<organism evidence="2">
    <name type="scientific">Anthurium amnicola</name>
    <dbReference type="NCBI Taxonomy" id="1678845"/>
    <lineage>
        <taxon>Eukaryota</taxon>
        <taxon>Viridiplantae</taxon>
        <taxon>Streptophyta</taxon>
        <taxon>Embryophyta</taxon>
        <taxon>Tracheophyta</taxon>
        <taxon>Spermatophyta</taxon>
        <taxon>Magnoliopsida</taxon>
        <taxon>Liliopsida</taxon>
        <taxon>Araceae</taxon>
        <taxon>Pothoideae</taxon>
        <taxon>Potheae</taxon>
        <taxon>Anthurium</taxon>
    </lineage>
</organism>
<accession>A0A1D1XRK9</accession>
<feature type="signal peptide" evidence="1">
    <location>
        <begin position="1"/>
        <end position="21"/>
    </location>
</feature>
<dbReference type="InterPro" id="IPR015791">
    <property type="entry name" value="Antimic/Inh_G_crystallin-like"/>
</dbReference>
<evidence type="ECO:0000313" key="2">
    <source>
        <dbReference type="EMBL" id="JAT45029.1"/>
    </source>
</evidence>
<evidence type="ECO:0000256" key="1">
    <source>
        <dbReference type="SAM" id="SignalP"/>
    </source>
</evidence>
<dbReference type="AlphaFoldDB" id="A0A1D1XRK9"/>
<sequence>MATIHSSSLLSLAVLAAIAAASRGGAGSTLTVYDQSECGGHSCTYSTCGCHQIDYRAGYTFSFAGGVMADLYDSTDCSGGGGGNDERHLDENEMHCGSFAFQSVNMCSSYHPLQLGNGPRSPTTMPLEPQAPLLLS</sequence>
<dbReference type="GO" id="GO:0006952">
    <property type="term" value="P:defense response"/>
    <property type="evidence" value="ECO:0007669"/>
    <property type="project" value="InterPro"/>
</dbReference>
<name>A0A1D1XRK9_9ARAE</name>
<protein>
    <submittedName>
        <fullName evidence="2">Antimicrobial peptide 1</fullName>
    </submittedName>
</protein>
<proteinExistence type="predicted"/>
<dbReference type="EMBL" id="GDJX01022907">
    <property type="protein sequence ID" value="JAT45029.1"/>
    <property type="molecule type" value="Transcribed_RNA"/>
</dbReference>
<keyword evidence="1" id="KW-0732">Signal</keyword>
<dbReference type="Gene3D" id="2.60.20.30">
    <property type="match status" value="1"/>
</dbReference>
<dbReference type="Pfam" id="PF09117">
    <property type="entry name" value="MiAMP1"/>
    <property type="match status" value="1"/>
</dbReference>
<dbReference type="InterPro" id="IPR011024">
    <property type="entry name" value="G_crystallin-like"/>
</dbReference>